<name>A0A2G3E642_9FIRM</name>
<keyword evidence="5" id="KW-1185">Reference proteome</keyword>
<dbReference type="InterPro" id="IPR036869">
    <property type="entry name" value="J_dom_sf"/>
</dbReference>
<protein>
    <recommendedName>
        <fullName evidence="3">J domain-containing protein</fullName>
    </recommendedName>
</protein>
<evidence type="ECO:0000259" key="3">
    <source>
        <dbReference type="PROSITE" id="PS50076"/>
    </source>
</evidence>
<reference evidence="4 5" key="2">
    <citation type="submission" date="2017-10" db="EMBL/GenBank/DDBJ databases">
        <authorList>
            <person name="Banno H."/>
            <person name="Chua N.-H."/>
        </authorList>
    </citation>
    <scope>NUCLEOTIDE SEQUENCE [LARGE SCALE GENOMIC DNA]</scope>
    <source>
        <strain evidence="4 5">JK623</strain>
    </source>
</reference>
<feature type="transmembrane region" description="Helical" evidence="2">
    <location>
        <begin position="194"/>
        <end position="213"/>
    </location>
</feature>
<accession>A0A2G3E642</accession>
<dbReference type="Gene3D" id="1.10.287.110">
    <property type="entry name" value="DnaJ domain"/>
    <property type="match status" value="1"/>
</dbReference>
<sequence length="249" mass="29127">MDMTIDEAYLILGIENRNISMDELRRIYYQAAHLSHPDNNPQNHYAQSKFAMIQEAYLILKGEIKAGKIIKEEYRQQTNKQQTNKQSTGKKDRWDYYNDADRKYRQMRNEESKRNLHEAFEAHRRAAQTVHPKQKEPAATTASQLQSFDSVATNVSNYWRLFLGTNVIFDCMLICSVAMLLMTELFASQFGMRGMVRVLFVSMIWIFSVLSSRKLAAFVNRFVNMPLWTVVIFLTGIEIQVELFKLFLL</sequence>
<keyword evidence="2" id="KW-1133">Transmembrane helix</keyword>
<dbReference type="SUPFAM" id="SSF46565">
    <property type="entry name" value="Chaperone J-domain"/>
    <property type="match status" value="1"/>
</dbReference>
<gene>
    <name evidence="4" type="ORF">CSX02_00805</name>
</gene>
<dbReference type="GO" id="GO:0006260">
    <property type="term" value="P:DNA replication"/>
    <property type="evidence" value="ECO:0007669"/>
    <property type="project" value="UniProtKB-KW"/>
</dbReference>
<dbReference type="EMBL" id="PDYG01000003">
    <property type="protein sequence ID" value="PHU38717.1"/>
    <property type="molecule type" value="Genomic_DNA"/>
</dbReference>
<evidence type="ECO:0000313" key="5">
    <source>
        <dbReference type="Proteomes" id="UP000224563"/>
    </source>
</evidence>
<keyword evidence="2" id="KW-0472">Membrane</keyword>
<dbReference type="Pfam" id="PF00226">
    <property type="entry name" value="DnaJ"/>
    <property type="match status" value="1"/>
</dbReference>
<dbReference type="PROSITE" id="PS50076">
    <property type="entry name" value="DNAJ_2"/>
    <property type="match status" value="1"/>
</dbReference>
<reference evidence="4 5" key="1">
    <citation type="submission" date="2017-10" db="EMBL/GenBank/DDBJ databases">
        <title>Resolving the taxonomy of Roseburia spp., Eubacterium rectale and Agathobacter spp. through phylogenomic analysis.</title>
        <authorList>
            <person name="Sheridan P.O."/>
            <person name="Walker A.W."/>
            <person name="Duncan S.H."/>
            <person name="Scott K.P."/>
            <person name="Toole P.W.O."/>
            <person name="Luis P."/>
            <person name="Flint H.J."/>
        </authorList>
    </citation>
    <scope>NUCLEOTIDE SEQUENCE [LARGE SCALE GENOMIC DNA]</scope>
    <source>
        <strain evidence="4 5">JK623</strain>
    </source>
</reference>
<dbReference type="SMART" id="SM00271">
    <property type="entry name" value="DnaJ"/>
    <property type="match status" value="1"/>
</dbReference>
<dbReference type="RefSeq" id="WP_099385271.1">
    <property type="nucleotide sequence ID" value="NZ_JANSWH010000066.1"/>
</dbReference>
<evidence type="ECO:0000256" key="2">
    <source>
        <dbReference type="SAM" id="Phobius"/>
    </source>
</evidence>
<organism evidence="4 5">
    <name type="scientific">Agathobacter ruminis</name>
    <dbReference type="NCBI Taxonomy" id="1712665"/>
    <lineage>
        <taxon>Bacteria</taxon>
        <taxon>Bacillati</taxon>
        <taxon>Bacillota</taxon>
        <taxon>Clostridia</taxon>
        <taxon>Lachnospirales</taxon>
        <taxon>Lachnospiraceae</taxon>
        <taxon>Agathobacter</taxon>
    </lineage>
</organism>
<comment type="caution">
    <text evidence="4">The sequence shown here is derived from an EMBL/GenBank/DDBJ whole genome shotgun (WGS) entry which is preliminary data.</text>
</comment>
<evidence type="ECO:0000256" key="1">
    <source>
        <dbReference type="ARBA" id="ARBA00022705"/>
    </source>
</evidence>
<dbReference type="InterPro" id="IPR001623">
    <property type="entry name" value="DnaJ_domain"/>
</dbReference>
<keyword evidence="2" id="KW-0812">Transmembrane</keyword>
<dbReference type="CDD" id="cd06257">
    <property type="entry name" value="DnaJ"/>
    <property type="match status" value="1"/>
</dbReference>
<dbReference type="AlphaFoldDB" id="A0A2G3E642"/>
<proteinExistence type="predicted"/>
<feature type="transmembrane region" description="Helical" evidence="2">
    <location>
        <begin position="225"/>
        <end position="248"/>
    </location>
</feature>
<feature type="transmembrane region" description="Helical" evidence="2">
    <location>
        <begin position="158"/>
        <end position="182"/>
    </location>
</feature>
<feature type="domain" description="J" evidence="3">
    <location>
        <begin position="7"/>
        <end position="78"/>
    </location>
</feature>
<keyword evidence="1" id="KW-0235">DNA replication</keyword>
<evidence type="ECO:0000313" key="4">
    <source>
        <dbReference type="EMBL" id="PHU38717.1"/>
    </source>
</evidence>
<dbReference type="Proteomes" id="UP000224563">
    <property type="component" value="Unassembled WGS sequence"/>
</dbReference>